<dbReference type="InterPro" id="IPR000182">
    <property type="entry name" value="GNAT_dom"/>
</dbReference>
<proteinExistence type="predicted"/>
<dbReference type="EMBL" id="JBHTMN010000007">
    <property type="protein sequence ID" value="MFD1383296.1"/>
    <property type="molecule type" value="Genomic_DNA"/>
</dbReference>
<keyword evidence="2" id="KW-0012">Acyltransferase</keyword>
<evidence type="ECO:0000313" key="2">
    <source>
        <dbReference type="EMBL" id="MFD1383296.1"/>
    </source>
</evidence>
<dbReference type="InterPro" id="IPR016181">
    <property type="entry name" value="Acyl_CoA_acyltransferase"/>
</dbReference>
<dbReference type="CDD" id="cd04301">
    <property type="entry name" value="NAT_SF"/>
    <property type="match status" value="1"/>
</dbReference>
<dbReference type="PROSITE" id="PS51186">
    <property type="entry name" value="GNAT"/>
    <property type="match status" value="1"/>
</dbReference>
<dbReference type="Pfam" id="PF13302">
    <property type="entry name" value="Acetyltransf_3"/>
    <property type="match status" value="1"/>
</dbReference>
<name>A0ABW4B1B4_9GAMM</name>
<dbReference type="PANTHER" id="PTHR43792">
    <property type="entry name" value="GNAT FAMILY, PUTATIVE (AFU_ORTHOLOGUE AFUA_3G00765)-RELATED-RELATED"/>
    <property type="match status" value="1"/>
</dbReference>
<protein>
    <submittedName>
        <fullName evidence="2">GNAT family N-acetyltransferase</fullName>
        <ecNumber evidence="2">2.3.-.-</ecNumber>
    </submittedName>
</protein>
<reference evidence="3" key="1">
    <citation type="journal article" date="2019" name="Int. J. Syst. Evol. Microbiol.">
        <title>The Global Catalogue of Microorganisms (GCM) 10K type strain sequencing project: providing services to taxonomists for standard genome sequencing and annotation.</title>
        <authorList>
            <consortium name="The Broad Institute Genomics Platform"/>
            <consortium name="The Broad Institute Genome Sequencing Center for Infectious Disease"/>
            <person name="Wu L."/>
            <person name="Ma J."/>
        </authorList>
    </citation>
    <scope>NUCLEOTIDE SEQUENCE [LARGE SCALE GENOMIC DNA]</scope>
    <source>
        <strain evidence="3">JCM 30774</strain>
    </source>
</reference>
<evidence type="ECO:0000313" key="3">
    <source>
        <dbReference type="Proteomes" id="UP001597059"/>
    </source>
</evidence>
<dbReference type="InterPro" id="IPR051531">
    <property type="entry name" value="N-acetyltransferase"/>
</dbReference>
<organism evidence="2 3">
    <name type="scientific">Rhodanobacter aciditrophus</name>
    <dbReference type="NCBI Taxonomy" id="1623218"/>
    <lineage>
        <taxon>Bacteria</taxon>
        <taxon>Pseudomonadati</taxon>
        <taxon>Pseudomonadota</taxon>
        <taxon>Gammaproteobacteria</taxon>
        <taxon>Lysobacterales</taxon>
        <taxon>Rhodanobacteraceae</taxon>
        <taxon>Rhodanobacter</taxon>
    </lineage>
</organism>
<dbReference type="RefSeq" id="WP_377366472.1">
    <property type="nucleotide sequence ID" value="NZ_JBHTMN010000007.1"/>
</dbReference>
<comment type="caution">
    <text evidence="2">The sequence shown here is derived from an EMBL/GenBank/DDBJ whole genome shotgun (WGS) entry which is preliminary data.</text>
</comment>
<evidence type="ECO:0000259" key="1">
    <source>
        <dbReference type="PROSITE" id="PS51186"/>
    </source>
</evidence>
<accession>A0ABW4B1B4</accession>
<dbReference type="SUPFAM" id="SSF55729">
    <property type="entry name" value="Acyl-CoA N-acyltransferases (Nat)"/>
    <property type="match status" value="1"/>
</dbReference>
<keyword evidence="3" id="KW-1185">Reference proteome</keyword>
<feature type="domain" description="N-acetyltransferase" evidence="1">
    <location>
        <begin position="3"/>
        <end position="172"/>
    </location>
</feature>
<dbReference type="GO" id="GO:0016746">
    <property type="term" value="F:acyltransferase activity"/>
    <property type="evidence" value="ECO:0007669"/>
    <property type="project" value="UniProtKB-KW"/>
</dbReference>
<dbReference type="EC" id="2.3.-.-" evidence="2"/>
<dbReference type="Proteomes" id="UP001597059">
    <property type="component" value="Unassembled WGS sequence"/>
</dbReference>
<sequence length="196" mass="22465">MDIKIEPMAEHHVAALARIANNQQVSRTSGVPAHCSEEQVQTWLQSSRDFLADPSQSEELHWVIVWQGQVVGCCILKKLHRIQNTGELAYWLGEPFWGKGISECAARLLLTFAFDTLGLEEMHAHCLKWNNPASIKILTKLGFEADLDRPDLAVAGRFEQFEGDVWTFFKLSRRRWRLSQNLYQNHKSHAPRNTSL</sequence>
<keyword evidence="2" id="KW-0808">Transferase</keyword>
<gene>
    <name evidence="2" type="ORF">ACFQ45_07945</name>
</gene>
<dbReference type="Gene3D" id="3.40.630.30">
    <property type="match status" value="1"/>
</dbReference>